<comment type="similarity">
    <text evidence="1 3">Belongs to the pseudouridine synthase RsuA family.</text>
</comment>
<dbReference type="InterPro" id="IPR006145">
    <property type="entry name" value="PsdUridine_synth_RsuA/RluA"/>
</dbReference>
<dbReference type="AlphaFoldDB" id="A0A5C6RP68"/>
<dbReference type="PROSITE" id="PS01149">
    <property type="entry name" value="PSI_RSU"/>
    <property type="match status" value="1"/>
</dbReference>
<dbReference type="NCBIfam" id="TIGR00093">
    <property type="entry name" value="pseudouridine synthase"/>
    <property type="match status" value="1"/>
</dbReference>
<dbReference type="InterPro" id="IPR050343">
    <property type="entry name" value="RsuA_PseudoU_synthase"/>
</dbReference>
<dbReference type="EC" id="5.4.99.-" evidence="3"/>
<gene>
    <name evidence="5" type="ORF">FRY97_08025</name>
</gene>
<dbReference type="OrthoDB" id="1012272at2"/>
<dbReference type="InterPro" id="IPR042092">
    <property type="entry name" value="PsdUridine_s_RsuA/RluB/E/F_cat"/>
</dbReference>
<dbReference type="Pfam" id="PF00849">
    <property type="entry name" value="PseudoU_synth_2"/>
    <property type="match status" value="1"/>
</dbReference>
<evidence type="ECO:0000313" key="6">
    <source>
        <dbReference type="Proteomes" id="UP000321580"/>
    </source>
</evidence>
<evidence type="ECO:0000259" key="4">
    <source>
        <dbReference type="Pfam" id="PF00849"/>
    </source>
</evidence>
<dbReference type="InterPro" id="IPR018496">
    <property type="entry name" value="PsdUridine_synth_RsuA/RluB_CS"/>
</dbReference>
<sequence>MARQTTYRYFAIHKPYGVLSQFTREHPAHSVLGDLYPFPNDVYPIGRLDRDSEGLLLLTNNPKINALLLSPSRGHQRTYWVQVEGAPTAEALRQLREGVDIRAKKRSFRTLPAQVRIIAPRPEVPDRDPPVRYRANIPDTWAEIKLTEGKNRQVRRMWASVGFPVLRLIRASIAGLSISPTDTPGSVRELTEEAFLKALKINRSW</sequence>
<keyword evidence="6" id="KW-1185">Reference proteome</keyword>
<organism evidence="5 6">
    <name type="scientific">Phaeodactylibacter luteus</name>
    <dbReference type="NCBI Taxonomy" id="1564516"/>
    <lineage>
        <taxon>Bacteria</taxon>
        <taxon>Pseudomonadati</taxon>
        <taxon>Bacteroidota</taxon>
        <taxon>Saprospiria</taxon>
        <taxon>Saprospirales</taxon>
        <taxon>Haliscomenobacteraceae</taxon>
        <taxon>Phaeodactylibacter</taxon>
    </lineage>
</organism>
<reference evidence="5 6" key="1">
    <citation type="submission" date="2019-08" db="EMBL/GenBank/DDBJ databases">
        <title>Genome of Phaeodactylibacter luteus.</title>
        <authorList>
            <person name="Bowman J.P."/>
        </authorList>
    </citation>
    <scope>NUCLEOTIDE SEQUENCE [LARGE SCALE GENOMIC DNA]</scope>
    <source>
        <strain evidence="5 6">KCTC 42180</strain>
    </source>
</reference>
<protein>
    <recommendedName>
        <fullName evidence="3">Pseudouridine synthase</fullName>
        <ecNumber evidence="3">5.4.99.-</ecNumber>
    </recommendedName>
</protein>
<dbReference type="PANTHER" id="PTHR47683">
    <property type="entry name" value="PSEUDOURIDINE SYNTHASE FAMILY PROTEIN-RELATED"/>
    <property type="match status" value="1"/>
</dbReference>
<evidence type="ECO:0000256" key="1">
    <source>
        <dbReference type="ARBA" id="ARBA00008348"/>
    </source>
</evidence>
<dbReference type="PANTHER" id="PTHR47683:SF2">
    <property type="entry name" value="RNA-BINDING S4 DOMAIN-CONTAINING PROTEIN"/>
    <property type="match status" value="1"/>
</dbReference>
<evidence type="ECO:0000256" key="3">
    <source>
        <dbReference type="RuleBase" id="RU003887"/>
    </source>
</evidence>
<accession>A0A5C6RP68</accession>
<dbReference type="SUPFAM" id="SSF55120">
    <property type="entry name" value="Pseudouridine synthase"/>
    <property type="match status" value="1"/>
</dbReference>
<dbReference type="GO" id="GO:0001522">
    <property type="term" value="P:pseudouridine synthesis"/>
    <property type="evidence" value="ECO:0007669"/>
    <property type="project" value="InterPro"/>
</dbReference>
<evidence type="ECO:0000313" key="5">
    <source>
        <dbReference type="EMBL" id="TXB63759.1"/>
    </source>
</evidence>
<dbReference type="GO" id="GO:0009982">
    <property type="term" value="F:pseudouridine synthase activity"/>
    <property type="evidence" value="ECO:0007669"/>
    <property type="project" value="InterPro"/>
</dbReference>
<comment type="caution">
    <text evidence="5">The sequence shown here is derived from an EMBL/GenBank/DDBJ whole genome shotgun (WGS) entry which is preliminary data.</text>
</comment>
<dbReference type="Gene3D" id="3.30.70.1560">
    <property type="entry name" value="Alpha-L RNA-binding motif"/>
    <property type="match status" value="1"/>
</dbReference>
<feature type="domain" description="Pseudouridine synthase RsuA/RluA-like" evidence="4">
    <location>
        <begin position="9"/>
        <end position="159"/>
    </location>
</feature>
<dbReference type="InterPro" id="IPR000748">
    <property type="entry name" value="PsdUridine_synth_RsuA/RluB/E/F"/>
</dbReference>
<dbReference type="Proteomes" id="UP000321580">
    <property type="component" value="Unassembled WGS sequence"/>
</dbReference>
<evidence type="ECO:0000256" key="2">
    <source>
        <dbReference type="ARBA" id="ARBA00023235"/>
    </source>
</evidence>
<keyword evidence="2 3" id="KW-0413">Isomerase</keyword>
<dbReference type="InterPro" id="IPR020103">
    <property type="entry name" value="PsdUridine_synth_cat_dom_sf"/>
</dbReference>
<dbReference type="GO" id="GO:0140098">
    <property type="term" value="F:catalytic activity, acting on RNA"/>
    <property type="evidence" value="ECO:0007669"/>
    <property type="project" value="UniProtKB-ARBA"/>
</dbReference>
<dbReference type="RefSeq" id="WP_147166935.1">
    <property type="nucleotide sequence ID" value="NZ_VOOR01000013.1"/>
</dbReference>
<dbReference type="GO" id="GO:0006364">
    <property type="term" value="P:rRNA processing"/>
    <property type="evidence" value="ECO:0007669"/>
    <property type="project" value="UniProtKB-ARBA"/>
</dbReference>
<dbReference type="Gene3D" id="3.30.70.580">
    <property type="entry name" value="Pseudouridine synthase I, catalytic domain, N-terminal subdomain"/>
    <property type="match status" value="1"/>
</dbReference>
<name>A0A5C6RP68_9BACT</name>
<dbReference type="InterPro" id="IPR020094">
    <property type="entry name" value="TruA/RsuA/RluB/E/F_N"/>
</dbReference>
<dbReference type="GO" id="GO:0003723">
    <property type="term" value="F:RNA binding"/>
    <property type="evidence" value="ECO:0007669"/>
    <property type="project" value="InterPro"/>
</dbReference>
<proteinExistence type="inferred from homology"/>
<dbReference type="EMBL" id="VOOR01000013">
    <property type="protein sequence ID" value="TXB63759.1"/>
    <property type="molecule type" value="Genomic_DNA"/>
</dbReference>